<dbReference type="EMBL" id="JABANO010004216">
    <property type="protein sequence ID" value="KAF4755548.1"/>
    <property type="molecule type" value="Genomic_DNA"/>
</dbReference>
<dbReference type="InterPro" id="IPR011989">
    <property type="entry name" value="ARM-like"/>
</dbReference>
<dbReference type="Gene3D" id="1.25.10.10">
    <property type="entry name" value="Leucine-rich Repeat Variant"/>
    <property type="match status" value="1"/>
</dbReference>
<feature type="non-terminal residue" evidence="5">
    <location>
        <position position="222"/>
    </location>
</feature>
<evidence type="ECO:0000313" key="6">
    <source>
        <dbReference type="Proteomes" id="UP000553632"/>
    </source>
</evidence>
<comment type="caution">
    <text evidence="5">The sequence shown here is derived from an EMBL/GenBank/DDBJ whole genome shotgun (WGS) entry which is preliminary data.</text>
</comment>
<evidence type="ECO:0000256" key="2">
    <source>
        <dbReference type="PROSITE-ProRule" id="PRU00317"/>
    </source>
</evidence>
<proteinExistence type="predicted"/>
<name>A0A7J6UEJ8_PEROL</name>
<dbReference type="AlphaFoldDB" id="A0A7J6UEJ8"/>
<feature type="region of interest" description="Disordered" evidence="3">
    <location>
        <begin position="62"/>
        <end position="102"/>
    </location>
</feature>
<keyword evidence="1" id="KW-0677">Repeat</keyword>
<sequence length="222" mass="24151">MVTRHDNDDRRPLASDVLLELVDSPDEASDSPEVEADMSWLDILKYLPTTEIPLVLEKHIRGQLDSGTPEPPAPATRGDDARPSLSPGDSEGAPTGSAGSAVEDGIIKPHRQAPLVTPPLVSPEVSTSAPVVAGKGRKKRGQQQQQQQQRDGGKDAVKSELQELWQHAKTIYDAKGHILQLATDQWGCRFVQLRLDSVDEGEANLIVSELLEHITDLSTDSY</sequence>
<dbReference type="GO" id="GO:0003723">
    <property type="term" value="F:RNA binding"/>
    <property type="evidence" value="ECO:0007669"/>
    <property type="project" value="InterPro"/>
</dbReference>
<dbReference type="Proteomes" id="UP000553632">
    <property type="component" value="Unassembled WGS sequence"/>
</dbReference>
<evidence type="ECO:0000313" key="5">
    <source>
        <dbReference type="EMBL" id="KAF4755548.1"/>
    </source>
</evidence>
<evidence type="ECO:0000259" key="4">
    <source>
        <dbReference type="PROSITE" id="PS50303"/>
    </source>
</evidence>
<dbReference type="InterPro" id="IPR016024">
    <property type="entry name" value="ARM-type_fold"/>
</dbReference>
<protein>
    <recommendedName>
        <fullName evidence="4">PUM-HD domain-containing protein</fullName>
    </recommendedName>
</protein>
<dbReference type="InterPro" id="IPR033133">
    <property type="entry name" value="PUM-HD"/>
</dbReference>
<dbReference type="OMA" id="MSWADVF"/>
<dbReference type="PROSITE" id="PS50303">
    <property type="entry name" value="PUM_HD"/>
    <property type="match status" value="1"/>
</dbReference>
<feature type="domain" description="PUM-HD" evidence="4">
    <location>
        <begin position="141"/>
        <end position="222"/>
    </location>
</feature>
<organism evidence="5 6">
    <name type="scientific">Perkinsus olseni</name>
    <name type="common">Perkinsus atlanticus</name>
    <dbReference type="NCBI Taxonomy" id="32597"/>
    <lineage>
        <taxon>Eukaryota</taxon>
        <taxon>Sar</taxon>
        <taxon>Alveolata</taxon>
        <taxon>Perkinsozoa</taxon>
        <taxon>Perkinsea</taxon>
        <taxon>Perkinsida</taxon>
        <taxon>Perkinsidae</taxon>
        <taxon>Perkinsus</taxon>
    </lineage>
</organism>
<dbReference type="InterPro" id="IPR001313">
    <property type="entry name" value="Pumilio_RNA-bd_rpt"/>
</dbReference>
<gene>
    <name evidence="5" type="ORF">FOZ63_006494</name>
</gene>
<accession>A0A7J6UEJ8</accession>
<keyword evidence="6" id="KW-1185">Reference proteome</keyword>
<evidence type="ECO:0000256" key="1">
    <source>
        <dbReference type="ARBA" id="ARBA00022737"/>
    </source>
</evidence>
<feature type="repeat" description="Pumilio" evidence="2">
    <location>
        <begin position="173"/>
        <end position="208"/>
    </location>
</feature>
<reference evidence="5 6" key="1">
    <citation type="submission" date="2020-04" db="EMBL/GenBank/DDBJ databases">
        <title>Perkinsus olseni comparative genomics.</title>
        <authorList>
            <person name="Bogema D.R."/>
        </authorList>
    </citation>
    <scope>NUCLEOTIDE SEQUENCE [LARGE SCALE GENOMIC DNA]</scope>
    <source>
        <strain evidence="5 6">ATCC PRA-207</strain>
    </source>
</reference>
<dbReference type="SUPFAM" id="SSF48371">
    <property type="entry name" value="ARM repeat"/>
    <property type="match status" value="1"/>
</dbReference>
<dbReference type="PROSITE" id="PS50302">
    <property type="entry name" value="PUM"/>
    <property type="match status" value="1"/>
</dbReference>
<evidence type="ECO:0000256" key="3">
    <source>
        <dbReference type="SAM" id="MobiDB-lite"/>
    </source>
</evidence>
<dbReference type="Pfam" id="PF00806">
    <property type="entry name" value="PUF"/>
    <property type="match status" value="1"/>
</dbReference>
<feature type="region of interest" description="Disordered" evidence="3">
    <location>
        <begin position="115"/>
        <end position="157"/>
    </location>
</feature>